<dbReference type="PROSITE" id="PS00131">
    <property type="entry name" value="CARBOXYPEPT_SER_SER"/>
    <property type="match status" value="1"/>
</dbReference>
<dbReference type="AlphaFoldDB" id="A0A2P6R3A6"/>
<dbReference type="Pfam" id="PF00450">
    <property type="entry name" value="Peptidase_S10"/>
    <property type="match status" value="1"/>
</dbReference>
<dbReference type="GO" id="GO:0006508">
    <property type="term" value="P:proteolysis"/>
    <property type="evidence" value="ECO:0007669"/>
    <property type="project" value="UniProtKB-KW"/>
</dbReference>
<dbReference type="InterPro" id="IPR018202">
    <property type="entry name" value="Ser_caboxypep_ser_AS"/>
</dbReference>
<comment type="caution">
    <text evidence="6">The sequence shown here is derived from an EMBL/GenBank/DDBJ whole genome shotgun (WGS) entry which is preliminary data.</text>
</comment>
<dbReference type="InterPro" id="IPR001563">
    <property type="entry name" value="Peptidase_S10"/>
</dbReference>
<evidence type="ECO:0000313" key="7">
    <source>
        <dbReference type="Proteomes" id="UP000238479"/>
    </source>
</evidence>
<gene>
    <name evidence="6" type="ORF">RchiOBHm_Chr4g0441351</name>
</gene>
<keyword evidence="5" id="KW-0812">Transmembrane</keyword>
<dbReference type="Gene3D" id="3.40.50.1820">
    <property type="entry name" value="alpha/beta hydrolase"/>
    <property type="match status" value="1"/>
</dbReference>
<organism evidence="6 7">
    <name type="scientific">Rosa chinensis</name>
    <name type="common">China rose</name>
    <dbReference type="NCBI Taxonomy" id="74649"/>
    <lineage>
        <taxon>Eukaryota</taxon>
        <taxon>Viridiplantae</taxon>
        <taxon>Streptophyta</taxon>
        <taxon>Embryophyta</taxon>
        <taxon>Tracheophyta</taxon>
        <taxon>Spermatophyta</taxon>
        <taxon>Magnoliopsida</taxon>
        <taxon>eudicotyledons</taxon>
        <taxon>Gunneridae</taxon>
        <taxon>Pentapetalae</taxon>
        <taxon>rosids</taxon>
        <taxon>fabids</taxon>
        <taxon>Rosales</taxon>
        <taxon>Rosaceae</taxon>
        <taxon>Rosoideae</taxon>
        <taxon>Rosoideae incertae sedis</taxon>
        <taxon>Rosa</taxon>
    </lineage>
</organism>
<evidence type="ECO:0000256" key="2">
    <source>
        <dbReference type="ARBA" id="ARBA00009431"/>
    </source>
</evidence>
<sequence>MTIFTYCKSPMESTWTPKLLLKLTFFIFISVFILLQLFPISYLHRAPSLWPPSKFSLFTAPISLFPKEALPTKSGYLTVNSTTGSSIFYTYYEAQSLTFPDLSQTPLIIWLQGGPGCSSLFGNFMEIGPWYVNLNHHHRDLDNQPFVLEPNPGSWNRIFGLLFLDNPIGSGFSIASSSEEIPRDQFSVAKHLYIAITKFIELDPILFSSRPLYIAGESYAGKYVPAIGYYILKKNEESNHLVNLAGVAIGNGLIDPETQVGTHADNAYFSGLINEKQRREMEMYQNEAIRLARLKRWRDATDARYRVVDMLIDMTGLATLFDYSKKAPYHKTQWVTDFLHDERVKRIMSVEEPAVFRNCSHVVQVALYDDNMKSVKYMVELLVKRSKVLLYQGQFDLWDGVFSTAAWVKTLQWEEIQRFLAAGRRVWRGRGDELAGYVQKWKSLSNVVVSRAGHLVPADQPLNSQAMIEGWILETGLFSDDEQLF</sequence>
<reference evidence="6 7" key="1">
    <citation type="journal article" date="2018" name="Nat. Genet.">
        <title>The Rosa genome provides new insights in the design of modern roses.</title>
        <authorList>
            <person name="Bendahmane M."/>
        </authorList>
    </citation>
    <scope>NUCLEOTIDE SEQUENCE [LARGE SCALE GENOMIC DNA]</scope>
    <source>
        <strain evidence="7">cv. Old Blush</strain>
    </source>
</reference>
<keyword evidence="5" id="KW-0472">Membrane</keyword>
<name>A0A2P6R3A6_ROSCH</name>
<dbReference type="PANTHER" id="PTHR11802">
    <property type="entry name" value="SERINE PROTEASE FAMILY S10 SERINE CARBOXYPEPTIDASE"/>
    <property type="match status" value="1"/>
</dbReference>
<dbReference type="GO" id="GO:0004185">
    <property type="term" value="F:serine-type carboxypeptidase activity"/>
    <property type="evidence" value="ECO:0007669"/>
    <property type="project" value="UniProtKB-UniRule"/>
</dbReference>
<evidence type="ECO:0000313" key="6">
    <source>
        <dbReference type="EMBL" id="PRQ40920.1"/>
    </source>
</evidence>
<dbReference type="Proteomes" id="UP000238479">
    <property type="component" value="Chromosome 4"/>
</dbReference>
<evidence type="ECO:0000256" key="4">
    <source>
        <dbReference type="RuleBase" id="RU361156"/>
    </source>
</evidence>
<dbReference type="PANTHER" id="PTHR11802:SF454">
    <property type="entry name" value="SERINE CARBOXYPEPTIDASE-LIKE 50"/>
    <property type="match status" value="1"/>
</dbReference>
<accession>A0A2P6R3A6</accession>
<evidence type="ECO:0000256" key="5">
    <source>
        <dbReference type="SAM" id="Phobius"/>
    </source>
</evidence>
<keyword evidence="4 6" id="KW-0121">Carboxypeptidase</keyword>
<dbReference type="SUPFAM" id="SSF53474">
    <property type="entry name" value="alpha/beta-Hydrolases"/>
    <property type="match status" value="1"/>
</dbReference>
<keyword evidence="5" id="KW-1133">Transmembrane helix</keyword>
<dbReference type="EC" id="3.4.16.-" evidence="4"/>
<keyword evidence="4 6" id="KW-0378">Hydrolase</keyword>
<dbReference type="OMA" id="EAMHEDM"/>
<dbReference type="EMBL" id="PDCK01000042">
    <property type="protein sequence ID" value="PRQ40920.1"/>
    <property type="molecule type" value="Genomic_DNA"/>
</dbReference>
<feature type="transmembrane region" description="Helical" evidence="5">
    <location>
        <begin position="20"/>
        <end position="43"/>
    </location>
</feature>
<keyword evidence="7" id="KW-1185">Reference proteome</keyword>
<comment type="similarity">
    <text evidence="2 4">Belongs to the peptidase S10 family.</text>
</comment>
<dbReference type="PRINTS" id="PR00724">
    <property type="entry name" value="CRBOXYPTASEC"/>
</dbReference>
<proteinExistence type="inferred from homology"/>
<protein>
    <recommendedName>
        <fullName evidence="4">Carboxypeptidase</fullName>
        <ecNumber evidence="4">3.4.16.-</ecNumber>
    </recommendedName>
</protein>
<keyword evidence="3" id="KW-0964">Secreted</keyword>
<comment type="subcellular location">
    <subcellularLocation>
        <location evidence="1">Secreted</location>
    </subcellularLocation>
</comment>
<dbReference type="InterPro" id="IPR029058">
    <property type="entry name" value="AB_hydrolase_fold"/>
</dbReference>
<keyword evidence="4" id="KW-0645">Protease</keyword>
<evidence type="ECO:0000256" key="3">
    <source>
        <dbReference type="ARBA" id="ARBA00022525"/>
    </source>
</evidence>
<dbReference type="GO" id="GO:0005576">
    <property type="term" value="C:extracellular region"/>
    <property type="evidence" value="ECO:0007669"/>
    <property type="project" value="UniProtKB-SubCell"/>
</dbReference>
<evidence type="ECO:0000256" key="1">
    <source>
        <dbReference type="ARBA" id="ARBA00004613"/>
    </source>
</evidence>
<dbReference type="Gramene" id="PRQ40920">
    <property type="protein sequence ID" value="PRQ40920"/>
    <property type="gene ID" value="RchiOBHm_Chr4g0441351"/>
</dbReference>